<reference evidence="3" key="1">
    <citation type="submission" date="2021-06" db="EMBL/GenBank/DDBJ databases">
        <authorList>
            <person name="Kallberg Y."/>
            <person name="Tangrot J."/>
            <person name="Rosling A."/>
        </authorList>
    </citation>
    <scope>NUCLEOTIDE SEQUENCE</scope>
    <source>
        <strain evidence="3">MA453B</strain>
    </source>
</reference>
<dbReference type="Proteomes" id="UP000789405">
    <property type="component" value="Unassembled WGS sequence"/>
</dbReference>
<evidence type="ECO:0000256" key="1">
    <source>
        <dbReference type="ARBA" id="ARBA00023125"/>
    </source>
</evidence>
<dbReference type="InterPro" id="IPR006600">
    <property type="entry name" value="HTH_CenpB_DNA-bd_dom"/>
</dbReference>
<evidence type="ECO:0000259" key="2">
    <source>
        <dbReference type="Pfam" id="PF03221"/>
    </source>
</evidence>
<protein>
    <submittedName>
        <fullName evidence="3">17818_t:CDS:1</fullName>
    </submittedName>
</protein>
<dbReference type="EMBL" id="CAJVPY010035698">
    <property type="protein sequence ID" value="CAG8801304.1"/>
    <property type="molecule type" value="Genomic_DNA"/>
</dbReference>
<gene>
    <name evidence="3" type="ORF">DERYTH_LOCUS23434</name>
</gene>
<dbReference type="OrthoDB" id="2427847at2759"/>
<comment type="caution">
    <text evidence="3">The sequence shown here is derived from an EMBL/GenBank/DDBJ whole genome shotgun (WGS) entry which is preliminary data.</text>
</comment>
<dbReference type="Pfam" id="PF03221">
    <property type="entry name" value="HTH_Tnp_Tc5"/>
    <property type="match status" value="1"/>
</dbReference>
<feature type="non-terminal residue" evidence="3">
    <location>
        <position position="1"/>
    </location>
</feature>
<proteinExistence type="predicted"/>
<feature type="non-terminal residue" evidence="3">
    <location>
        <position position="113"/>
    </location>
</feature>
<sequence length="113" mass="12957">LEVVSYAESTSIYKASIFYKVDRRHVQEWKAQKTQLEAIKSTYNLSDRKVRVLGGHGHKPKYLTLEQELVKYVKEKRDEGYLVTTKMLATKAKELAKALELGFTASGYKLPSM</sequence>
<evidence type="ECO:0000313" key="3">
    <source>
        <dbReference type="EMBL" id="CAG8801304.1"/>
    </source>
</evidence>
<feature type="domain" description="HTH CENPB-type" evidence="2">
    <location>
        <begin position="63"/>
        <end position="98"/>
    </location>
</feature>
<dbReference type="GO" id="GO:0003677">
    <property type="term" value="F:DNA binding"/>
    <property type="evidence" value="ECO:0007669"/>
    <property type="project" value="UniProtKB-KW"/>
</dbReference>
<keyword evidence="1" id="KW-0238">DNA-binding</keyword>
<name>A0A9N9JZF1_9GLOM</name>
<dbReference type="Gene3D" id="1.10.10.60">
    <property type="entry name" value="Homeodomain-like"/>
    <property type="match status" value="1"/>
</dbReference>
<dbReference type="AlphaFoldDB" id="A0A9N9JZF1"/>
<accession>A0A9N9JZF1</accession>
<keyword evidence="4" id="KW-1185">Reference proteome</keyword>
<organism evidence="3 4">
    <name type="scientific">Dentiscutata erythropus</name>
    <dbReference type="NCBI Taxonomy" id="1348616"/>
    <lineage>
        <taxon>Eukaryota</taxon>
        <taxon>Fungi</taxon>
        <taxon>Fungi incertae sedis</taxon>
        <taxon>Mucoromycota</taxon>
        <taxon>Glomeromycotina</taxon>
        <taxon>Glomeromycetes</taxon>
        <taxon>Diversisporales</taxon>
        <taxon>Gigasporaceae</taxon>
        <taxon>Dentiscutata</taxon>
    </lineage>
</organism>
<evidence type="ECO:0000313" key="4">
    <source>
        <dbReference type="Proteomes" id="UP000789405"/>
    </source>
</evidence>